<keyword evidence="3" id="KW-1185">Reference proteome</keyword>
<dbReference type="Proteomes" id="UP000199691">
    <property type="component" value="Unassembled WGS sequence"/>
</dbReference>
<reference evidence="3" key="1">
    <citation type="submission" date="2016-10" db="EMBL/GenBank/DDBJ databases">
        <authorList>
            <person name="Varghese N."/>
            <person name="Submissions S."/>
        </authorList>
    </citation>
    <scope>NUCLEOTIDE SEQUENCE [LARGE SCALE GENOMIC DNA]</scope>
    <source>
        <strain evidence="3">CGMCC 4.6609</strain>
    </source>
</reference>
<sequence>MSARLGDEQLVTPVSGSVTVVRSSGSALSAGPETDTEKTQPIRPMTSWTLLWHALRFRLITWRRPRAGRTTTAAAVPVVLVAALLLEHDTDARDAAQAVPVGEPQTTATGTPAPPLPVPGNRRAPVTAQEDPGAVAPRVPSEQELAALPKAVIGAAVNTAPTDPAPSAAPGTTMLHPTKDVAVYAEPGGCAIAVLPARQLLTSTWVPVVERRPGWALVLLPTRPHPAGVAAAGWIHLQPTVELADGDRRVEVDTATGRVSVLAVLGGVTTSSALGTPRPAGTVSQAAPSPGTRSFVAVGGQVAEVSWLLRMLWPFAIDTSRVCTGAFTTVSVPGLPSSSPLGSLDANGCVAAPPALSSALTQVPAGTPVLLR</sequence>
<dbReference type="RefSeq" id="WP_090105324.1">
    <property type="nucleotide sequence ID" value="NZ_FNIX01000034.1"/>
</dbReference>
<dbReference type="AlphaFoldDB" id="A0A1H0X4L0"/>
<name>A0A1H0X4L0_9PSEU</name>
<dbReference type="OrthoDB" id="5243103at2"/>
<dbReference type="EMBL" id="FNIX01000034">
    <property type="protein sequence ID" value="SDP97873.1"/>
    <property type="molecule type" value="Genomic_DNA"/>
</dbReference>
<evidence type="ECO:0000256" key="1">
    <source>
        <dbReference type="SAM" id="MobiDB-lite"/>
    </source>
</evidence>
<organism evidence="2 3">
    <name type="scientific">Lentzea jiangxiensis</name>
    <dbReference type="NCBI Taxonomy" id="641025"/>
    <lineage>
        <taxon>Bacteria</taxon>
        <taxon>Bacillati</taxon>
        <taxon>Actinomycetota</taxon>
        <taxon>Actinomycetes</taxon>
        <taxon>Pseudonocardiales</taxon>
        <taxon>Pseudonocardiaceae</taxon>
        <taxon>Lentzea</taxon>
    </lineage>
</organism>
<evidence type="ECO:0000313" key="3">
    <source>
        <dbReference type="Proteomes" id="UP000199691"/>
    </source>
</evidence>
<gene>
    <name evidence="2" type="ORF">SAMN05421507_13429</name>
</gene>
<accession>A0A1H0X4L0</accession>
<dbReference type="STRING" id="641025.SAMN05421507_13429"/>
<protein>
    <submittedName>
        <fullName evidence="2">Uncharacterized protein</fullName>
    </submittedName>
</protein>
<proteinExistence type="predicted"/>
<feature type="region of interest" description="Disordered" evidence="1">
    <location>
        <begin position="97"/>
        <end position="134"/>
    </location>
</feature>
<evidence type="ECO:0000313" key="2">
    <source>
        <dbReference type="EMBL" id="SDP97873.1"/>
    </source>
</evidence>